<reference evidence="2" key="1">
    <citation type="submission" date="2019-08" db="EMBL/GenBank/DDBJ databases">
        <authorList>
            <person name="Liu F."/>
        </authorList>
    </citation>
    <scope>NUCLEOTIDE SEQUENCE [LARGE SCALE GENOMIC DNA]</scope>
    <source>
        <strain evidence="2">PA1801</strain>
        <tissue evidence="2">Leaf</tissue>
    </source>
</reference>
<proteinExistence type="predicted"/>
<organism evidence="2 3">
    <name type="scientific">Gossypium australe</name>
    <dbReference type="NCBI Taxonomy" id="47621"/>
    <lineage>
        <taxon>Eukaryota</taxon>
        <taxon>Viridiplantae</taxon>
        <taxon>Streptophyta</taxon>
        <taxon>Embryophyta</taxon>
        <taxon>Tracheophyta</taxon>
        <taxon>Spermatophyta</taxon>
        <taxon>Magnoliopsida</taxon>
        <taxon>eudicotyledons</taxon>
        <taxon>Gunneridae</taxon>
        <taxon>Pentapetalae</taxon>
        <taxon>rosids</taxon>
        <taxon>malvids</taxon>
        <taxon>Malvales</taxon>
        <taxon>Malvaceae</taxon>
        <taxon>Malvoideae</taxon>
        <taxon>Gossypium</taxon>
    </lineage>
</organism>
<evidence type="ECO:0000313" key="3">
    <source>
        <dbReference type="Proteomes" id="UP000325315"/>
    </source>
</evidence>
<feature type="domain" description="Reverse transcriptase Ty1/copia-type" evidence="1">
    <location>
        <begin position="63"/>
        <end position="157"/>
    </location>
</feature>
<comment type="caution">
    <text evidence="2">The sequence shown here is derived from an EMBL/GenBank/DDBJ whole genome shotgun (WGS) entry which is preliminary data.</text>
</comment>
<dbReference type="Pfam" id="PF07727">
    <property type="entry name" value="RVT_2"/>
    <property type="match status" value="1"/>
</dbReference>
<accession>A0A5B6WE80</accession>
<dbReference type="InterPro" id="IPR013103">
    <property type="entry name" value="RVT_2"/>
</dbReference>
<evidence type="ECO:0000313" key="2">
    <source>
        <dbReference type="EMBL" id="KAA3479458.1"/>
    </source>
</evidence>
<protein>
    <submittedName>
        <fullName evidence="2">Retrovirus-related pol polyprotein from transposon tnt 1-94</fullName>
    </submittedName>
</protein>
<dbReference type="EMBL" id="SMMG02000003">
    <property type="protein sequence ID" value="KAA3479458.1"/>
    <property type="molecule type" value="Genomic_DNA"/>
</dbReference>
<name>A0A5B6WE80_9ROSI</name>
<dbReference type="Proteomes" id="UP000325315">
    <property type="component" value="Unassembled WGS sequence"/>
</dbReference>
<sequence length="174" mass="19773">MKEKYDAFHRNNIWELIPYDPNINQKSDGTLDRDKACLVAKGSKKSWLLHQLNINNAFLSKCDSSLFILQDSIATLYILVYVDDIITTENNPIIVQQDISSLSKNFPLKDLGMQKFFGGIEVLHITNGLFLTQFKYVLDLLIETNMQDSKCVLSPIVFSQQLTLHDGTNLTDAT</sequence>
<dbReference type="OrthoDB" id="414945at2759"/>
<evidence type="ECO:0000259" key="1">
    <source>
        <dbReference type="Pfam" id="PF07727"/>
    </source>
</evidence>
<keyword evidence="3" id="KW-1185">Reference proteome</keyword>
<gene>
    <name evidence="2" type="ORF">EPI10_019964</name>
</gene>
<dbReference type="AlphaFoldDB" id="A0A5B6WE80"/>